<keyword evidence="3" id="KW-1185">Reference proteome</keyword>
<evidence type="ECO:0000313" key="2">
    <source>
        <dbReference type="EMBL" id="KAG9255739.1"/>
    </source>
</evidence>
<comment type="caution">
    <text evidence="2">The sequence shown here is derived from an EMBL/GenBank/DDBJ whole genome shotgun (WGS) entry which is preliminary data.</text>
</comment>
<dbReference type="OrthoDB" id="5288318at2759"/>
<organism evidence="2 3">
    <name type="scientific">Emericellopsis atlantica</name>
    <dbReference type="NCBI Taxonomy" id="2614577"/>
    <lineage>
        <taxon>Eukaryota</taxon>
        <taxon>Fungi</taxon>
        <taxon>Dikarya</taxon>
        <taxon>Ascomycota</taxon>
        <taxon>Pezizomycotina</taxon>
        <taxon>Sordariomycetes</taxon>
        <taxon>Hypocreomycetidae</taxon>
        <taxon>Hypocreales</taxon>
        <taxon>Bionectriaceae</taxon>
        <taxon>Emericellopsis</taxon>
    </lineage>
</organism>
<proteinExistence type="predicted"/>
<dbReference type="RefSeq" id="XP_046119663.1">
    <property type="nucleotide sequence ID" value="XM_046260662.1"/>
</dbReference>
<feature type="region of interest" description="Disordered" evidence="1">
    <location>
        <begin position="290"/>
        <end position="325"/>
    </location>
</feature>
<accession>A0A9P7ZP75</accession>
<evidence type="ECO:0000256" key="1">
    <source>
        <dbReference type="SAM" id="MobiDB-lite"/>
    </source>
</evidence>
<name>A0A9P7ZP75_9HYPO</name>
<dbReference type="Proteomes" id="UP000887229">
    <property type="component" value="Unassembled WGS sequence"/>
</dbReference>
<protein>
    <submittedName>
        <fullName evidence="2">Uncharacterized protein</fullName>
    </submittedName>
</protein>
<dbReference type="AlphaFoldDB" id="A0A9P7ZP75"/>
<sequence length="395" mass="44243">MARFFELDVGDAEHEQPSLVEQRLCTKLDDVTMRSDAKATDEQPRTRNIVTEAFQCYPIVHAIVSNIDLNTLDSLARSSFCIHASLLQSRRVLISSTLRCVHEAAPIDASETLRYRARAGNWFYMEDGRSYNGKSGHCARDLVGQCRRCETVICRNCAIKPPAPVTLKERHRRLCTSCTKAPLAILAKPPLDPHLSFSSEYIQRTLCKCDSEGVWLCQPCGRSIRTADGEYQRIWRWRSHYGEVLGGLGTGIGDGDRGVICGREGDCLAAKEHETQVDCDAADAKDYPVSPVWAEPSPPTTPEPTHLPSPLETLQQEERRTPSPQVRCGYERHEVEGIGGVVKKTLVKMVRVGACVPEWEDERGLNGKPLSREIRGDLRSWCGWCWRVVPGKNDK</sequence>
<dbReference type="GeneID" id="70291565"/>
<dbReference type="EMBL" id="MU251250">
    <property type="protein sequence ID" value="KAG9255739.1"/>
    <property type="molecule type" value="Genomic_DNA"/>
</dbReference>
<evidence type="ECO:0000313" key="3">
    <source>
        <dbReference type="Proteomes" id="UP000887229"/>
    </source>
</evidence>
<gene>
    <name evidence="2" type="ORF">F5Z01DRAFT_556175</name>
</gene>
<reference evidence="2" key="1">
    <citation type="journal article" date="2021" name="IMA Fungus">
        <title>Genomic characterization of three marine fungi, including Emericellopsis atlantica sp. nov. with signatures of a generalist lifestyle and marine biomass degradation.</title>
        <authorList>
            <person name="Hagestad O.C."/>
            <person name="Hou L."/>
            <person name="Andersen J.H."/>
            <person name="Hansen E.H."/>
            <person name="Altermark B."/>
            <person name="Li C."/>
            <person name="Kuhnert E."/>
            <person name="Cox R.J."/>
            <person name="Crous P.W."/>
            <person name="Spatafora J.W."/>
            <person name="Lail K."/>
            <person name="Amirebrahimi M."/>
            <person name="Lipzen A."/>
            <person name="Pangilinan J."/>
            <person name="Andreopoulos W."/>
            <person name="Hayes R.D."/>
            <person name="Ng V."/>
            <person name="Grigoriev I.V."/>
            <person name="Jackson S.A."/>
            <person name="Sutton T.D.S."/>
            <person name="Dobson A.D.W."/>
            <person name="Rama T."/>
        </authorList>
    </citation>
    <scope>NUCLEOTIDE SEQUENCE</scope>
    <source>
        <strain evidence="2">TS7</strain>
    </source>
</reference>
<feature type="compositionally biased region" description="Pro residues" evidence="1">
    <location>
        <begin position="296"/>
        <end position="307"/>
    </location>
</feature>